<comment type="caution">
    <text evidence="2">The sequence shown here is derived from an EMBL/GenBank/DDBJ whole genome shotgun (WGS) entry which is preliminary data.</text>
</comment>
<dbReference type="GO" id="GO:0016747">
    <property type="term" value="F:acyltransferase activity, transferring groups other than amino-acyl groups"/>
    <property type="evidence" value="ECO:0007669"/>
    <property type="project" value="InterPro"/>
</dbReference>
<sequence length="158" mass="16232">MADLPAVAAISDAVHGAFTEAQPVYAERLALWPEGCHILETGEGVAGYLIAHPWRLGAPPALGAMLGALPAPADVYYLHDIALLPAARGTGAGAAALGLLLESAAAARLPLIELVAVNGADTYWRAQGFDTVAPGPYGPGSWLMRRPVNAPRSSKTAS</sequence>
<dbReference type="AlphaFoldDB" id="A0A7W9B6W7"/>
<evidence type="ECO:0000259" key="1">
    <source>
        <dbReference type="PROSITE" id="PS51186"/>
    </source>
</evidence>
<dbReference type="EMBL" id="JACIJH010000007">
    <property type="protein sequence ID" value="MBB5707122.1"/>
    <property type="molecule type" value="Genomic_DNA"/>
</dbReference>
<proteinExistence type="predicted"/>
<protein>
    <submittedName>
        <fullName evidence="2">GNAT superfamily N-acetyltransferase</fullName>
    </submittedName>
</protein>
<dbReference type="Gene3D" id="3.40.630.30">
    <property type="match status" value="1"/>
</dbReference>
<dbReference type="PROSITE" id="PS51186">
    <property type="entry name" value="GNAT"/>
    <property type="match status" value="1"/>
</dbReference>
<evidence type="ECO:0000313" key="3">
    <source>
        <dbReference type="Proteomes" id="UP000537161"/>
    </source>
</evidence>
<accession>A0A7W9B6W7</accession>
<keyword evidence="3" id="KW-1185">Reference proteome</keyword>
<dbReference type="InterPro" id="IPR000182">
    <property type="entry name" value="GNAT_dom"/>
</dbReference>
<dbReference type="Proteomes" id="UP000537161">
    <property type="component" value="Unassembled WGS sequence"/>
</dbReference>
<name>A0A7W9B6W7_9SPHN</name>
<keyword evidence="2" id="KW-0808">Transferase</keyword>
<reference evidence="2 3" key="1">
    <citation type="submission" date="2020-08" db="EMBL/GenBank/DDBJ databases">
        <title>Genomic Encyclopedia of Type Strains, Phase IV (KMG-IV): sequencing the most valuable type-strain genomes for metagenomic binning, comparative biology and taxonomic classification.</title>
        <authorList>
            <person name="Goeker M."/>
        </authorList>
    </citation>
    <scope>NUCLEOTIDE SEQUENCE [LARGE SCALE GENOMIC DNA]</scope>
    <source>
        <strain evidence="2 3">DSM 27163</strain>
    </source>
</reference>
<organism evidence="2 3">
    <name type="scientific">Sphingopyxis panaciterrulae</name>
    <dbReference type="NCBI Taxonomy" id="462372"/>
    <lineage>
        <taxon>Bacteria</taxon>
        <taxon>Pseudomonadati</taxon>
        <taxon>Pseudomonadota</taxon>
        <taxon>Alphaproteobacteria</taxon>
        <taxon>Sphingomonadales</taxon>
        <taxon>Sphingomonadaceae</taxon>
        <taxon>Sphingopyxis</taxon>
    </lineage>
</organism>
<feature type="domain" description="N-acetyltransferase" evidence="1">
    <location>
        <begin position="1"/>
        <end position="149"/>
    </location>
</feature>
<dbReference type="Pfam" id="PF00583">
    <property type="entry name" value="Acetyltransf_1"/>
    <property type="match status" value="1"/>
</dbReference>
<dbReference type="SUPFAM" id="SSF55729">
    <property type="entry name" value="Acyl-CoA N-acyltransferases (Nat)"/>
    <property type="match status" value="1"/>
</dbReference>
<dbReference type="InterPro" id="IPR016181">
    <property type="entry name" value="Acyl_CoA_acyltransferase"/>
</dbReference>
<gene>
    <name evidence="2" type="ORF">FHR21_002484</name>
</gene>
<evidence type="ECO:0000313" key="2">
    <source>
        <dbReference type="EMBL" id="MBB5707122.1"/>
    </source>
</evidence>